<dbReference type="InterPro" id="IPR029058">
    <property type="entry name" value="AB_hydrolase_fold"/>
</dbReference>
<gene>
    <name evidence="2" type="ORF">CKO43_18430</name>
</gene>
<dbReference type="Pfam" id="PF12697">
    <property type="entry name" value="Abhydrolase_6"/>
    <property type="match status" value="1"/>
</dbReference>
<dbReference type="SUPFAM" id="SSF53474">
    <property type="entry name" value="alpha/beta-Hydrolases"/>
    <property type="match status" value="1"/>
</dbReference>
<comment type="caution">
    <text evidence="2">The sequence shown here is derived from an EMBL/GenBank/DDBJ whole genome shotgun (WGS) entry which is preliminary data.</text>
</comment>
<name>A0ABS1DXE0_RUBGE</name>
<dbReference type="EMBL" id="NRRU01000080">
    <property type="protein sequence ID" value="MBK1714741.1"/>
    <property type="molecule type" value="Genomic_DNA"/>
</dbReference>
<reference evidence="2" key="2">
    <citation type="journal article" date="2020" name="Microorganisms">
        <title>Osmotic Adaptation and Compatible Solute Biosynthesis of Phototrophic Bacteria as Revealed from Genome Analyses.</title>
        <authorList>
            <person name="Imhoff J.F."/>
            <person name="Rahn T."/>
            <person name="Kunzel S."/>
            <person name="Keller A."/>
            <person name="Neulinger S.C."/>
        </authorList>
    </citation>
    <scope>NUCLEOTIDE SEQUENCE</scope>
    <source>
        <strain evidence="2">IM 151</strain>
    </source>
</reference>
<sequence length="182" mass="18714">MVGHSEGATIGLLAALRAPVAAYVSIAGPAQPAAAVLRRQLAGRLPPELAAQSEAALAALEAGRLATDVPPALMALYRPSVQPYLISWFRHTPADSIARLQRPCLVVQGDTDIQVGLADAQALKAAQPACELAVIAGMNHVLKAVPADPARQIASYGDPTLPLADALAPALLRFVAAATAPR</sequence>
<reference evidence="2" key="1">
    <citation type="submission" date="2017-08" db="EMBL/GenBank/DDBJ databases">
        <authorList>
            <person name="Imhoff J.F."/>
            <person name="Rahn T."/>
            <person name="Kuenzel S."/>
            <person name="Neulinger S.C."/>
        </authorList>
    </citation>
    <scope>NUCLEOTIDE SEQUENCE</scope>
    <source>
        <strain evidence="2">IM 151</strain>
    </source>
</reference>
<evidence type="ECO:0000313" key="2">
    <source>
        <dbReference type="EMBL" id="MBK1714741.1"/>
    </source>
</evidence>
<dbReference type="PANTHER" id="PTHR43265">
    <property type="entry name" value="ESTERASE ESTD"/>
    <property type="match status" value="1"/>
</dbReference>
<evidence type="ECO:0000259" key="1">
    <source>
        <dbReference type="Pfam" id="PF12697"/>
    </source>
</evidence>
<protein>
    <recommendedName>
        <fullName evidence="1">AB hydrolase-1 domain-containing protein</fullName>
    </recommendedName>
</protein>
<dbReference type="PANTHER" id="PTHR43265:SF1">
    <property type="entry name" value="ESTERASE ESTD"/>
    <property type="match status" value="1"/>
</dbReference>
<dbReference type="Proteomes" id="UP001041814">
    <property type="component" value="Unassembled WGS sequence"/>
</dbReference>
<keyword evidence="3" id="KW-1185">Reference proteome</keyword>
<dbReference type="InterPro" id="IPR053145">
    <property type="entry name" value="AB_hydrolase_Est10"/>
</dbReference>
<feature type="domain" description="AB hydrolase-1" evidence="1">
    <location>
        <begin position="2"/>
        <end position="149"/>
    </location>
</feature>
<organism evidence="2 3">
    <name type="scientific">Rubrivivax gelatinosus</name>
    <name type="common">Rhodocyclus gelatinosus</name>
    <name type="synonym">Rhodopseudomonas gelatinosa</name>
    <dbReference type="NCBI Taxonomy" id="28068"/>
    <lineage>
        <taxon>Bacteria</taxon>
        <taxon>Pseudomonadati</taxon>
        <taxon>Pseudomonadota</taxon>
        <taxon>Betaproteobacteria</taxon>
        <taxon>Burkholderiales</taxon>
        <taxon>Sphaerotilaceae</taxon>
        <taxon>Rubrivivax</taxon>
    </lineage>
</organism>
<proteinExistence type="predicted"/>
<evidence type="ECO:0000313" key="3">
    <source>
        <dbReference type="Proteomes" id="UP001041814"/>
    </source>
</evidence>
<accession>A0ABS1DXE0</accession>
<dbReference type="InterPro" id="IPR000073">
    <property type="entry name" value="AB_hydrolase_1"/>
</dbReference>
<dbReference type="Gene3D" id="3.40.50.1820">
    <property type="entry name" value="alpha/beta hydrolase"/>
    <property type="match status" value="1"/>
</dbReference>